<name>A0A9W6PFA2_9ACTN</name>
<dbReference type="AlphaFoldDB" id="A0A9W6PFA2"/>
<evidence type="ECO:0000256" key="1">
    <source>
        <dbReference type="SAM" id="MobiDB-lite"/>
    </source>
</evidence>
<protein>
    <submittedName>
        <fullName evidence="2">Uncharacterized protein</fullName>
    </submittedName>
</protein>
<evidence type="ECO:0000313" key="3">
    <source>
        <dbReference type="Proteomes" id="UP001165143"/>
    </source>
</evidence>
<proteinExistence type="predicted"/>
<reference evidence="2" key="1">
    <citation type="submission" date="2023-02" db="EMBL/GenBank/DDBJ databases">
        <title>Kitasatospora phosalacinea NBRC 14362.</title>
        <authorList>
            <person name="Ichikawa N."/>
            <person name="Sato H."/>
            <person name="Tonouchi N."/>
        </authorList>
    </citation>
    <scope>NUCLEOTIDE SEQUENCE</scope>
    <source>
        <strain evidence="2">NBRC 14362</strain>
    </source>
</reference>
<comment type="caution">
    <text evidence="2">The sequence shown here is derived from an EMBL/GenBank/DDBJ whole genome shotgun (WGS) entry which is preliminary data.</text>
</comment>
<dbReference type="Proteomes" id="UP001165143">
    <property type="component" value="Unassembled WGS sequence"/>
</dbReference>
<dbReference type="EMBL" id="BSRX01000009">
    <property type="protein sequence ID" value="GLW53888.1"/>
    <property type="molecule type" value="Genomic_DNA"/>
</dbReference>
<dbReference type="RefSeq" id="WP_158715021.1">
    <property type="nucleotide sequence ID" value="NZ_BSRX01000009.1"/>
</dbReference>
<gene>
    <name evidence="2" type="ORF">Kpho01_18990</name>
</gene>
<evidence type="ECO:0000313" key="2">
    <source>
        <dbReference type="EMBL" id="GLW53888.1"/>
    </source>
</evidence>
<feature type="region of interest" description="Disordered" evidence="1">
    <location>
        <begin position="18"/>
        <end position="38"/>
    </location>
</feature>
<sequence>MDQPIDQCLDTFWQGEFTLRPAPTDPPDPPDPDLPDLAPDLAELLAPLYRHLTA</sequence>
<accession>A0A9W6PFA2</accession>
<organism evidence="2 3">
    <name type="scientific">Kitasatospora phosalacinea</name>
    <dbReference type="NCBI Taxonomy" id="2065"/>
    <lineage>
        <taxon>Bacteria</taxon>
        <taxon>Bacillati</taxon>
        <taxon>Actinomycetota</taxon>
        <taxon>Actinomycetes</taxon>
        <taxon>Kitasatosporales</taxon>
        <taxon>Streptomycetaceae</taxon>
        <taxon>Kitasatospora</taxon>
    </lineage>
</organism>